<comment type="cofactor">
    <cofactor evidence="1 4 5">
        <name>pyridoxal 5'-phosphate</name>
        <dbReference type="ChEBI" id="CHEBI:597326"/>
    </cofactor>
</comment>
<gene>
    <name evidence="8" type="primary">alr</name>
    <name evidence="8" type="ORF">FJM65_13590</name>
</gene>
<keyword evidence="2 4" id="KW-0663">Pyridoxal phosphate</keyword>
<evidence type="ECO:0000256" key="4">
    <source>
        <dbReference type="HAMAP-Rule" id="MF_01201"/>
    </source>
</evidence>
<protein>
    <recommendedName>
        <fullName evidence="4">Alanine racemase</fullName>
        <ecNumber evidence="4">5.1.1.1</ecNumber>
    </recommendedName>
</protein>
<dbReference type="InterPro" id="IPR020622">
    <property type="entry name" value="Ala_racemase_pyridoxalP-BS"/>
</dbReference>
<feature type="binding site" evidence="4 6">
    <location>
        <position position="135"/>
    </location>
    <ligand>
        <name>substrate</name>
    </ligand>
</feature>
<keyword evidence="3 4" id="KW-0413">Isomerase</keyword>
<accession>A0A501W0G7</accession>
<evidence type="ECO:0000313" key="8">
    <source>
        <dbReference type="EMBL" id="TPE43149.1"/>
    </source>
</evidence>
<name>A0A501W0G7_9BACT</name>
<evidence type="ECO:0000256" key="3">
    <source>
        <dbReference type="ARBA" id="ARBA00023235"/>
    </source>
</evidence>
<dbReference type="SUPFAM" id="SSF50621">
    <property type="entry name" value="Alanine racemase C-terminal domain-like"/>
    <property type="match status" value="1"/>
</dbReference>
<dbReference type="RefSeq" id="WP_140622095.1">
    <property type="nucleotide sequence ID" value="NZ_VFRQ01000007.1"/>
</dbReference>
<dbReference type="Gene3D" id="3.20.20.10">
    <property type="entry name" value="Alanine racemase"/>
    <property type="match status" value="1"/>
</dbReference>
<evidence type="ECO:0000256" key="1">
    <source>
        <dbReference type="ARBA" id="ARBA00001933"/>
    </source>
</evidence>
<dbReference type="PROSITE" id="PS00395">
    <property type="entry name" value="ALANINE_RACEMASE"/>
    <property type="match status" value="1"/>
</dbReference>
<comment type="similarity">
    <text evidence="4">Belongs to the alanine racemase family.</text>
</comment>
<feature type="domain" description="Alanine racemase C-terminal" evidence="7">
    <location>
        <begin position="254"/>
        <end position="382"/>
    </location>
</feature>
<organism evidence="8 9">
    <name type="scientific">Pontibacter mangrovi</name>
    <dbReference type="NCBI Taxonomy" id="2589816"/>
    <lineage>
        <taxon>Bacteria</taxon>
        <taxon>Pseudomonadati</taxon>
        <taxon>Bacteroidota</taxon>
        <taxon>Cytophagia</taxon>
        <taxon>Cytophagales</taxon>
        <taxon>Hymenobacteraceae</taxon>
        <taxon>Pontibacter</taxon>
    </lineage>
</organism>
<comment type="caution">
    <text evidence="8">The sequence shown here is derived from an EMBL/GenBank/DDBJ whole genome shotgun (WGS) entry which is preliminary data.</text>
</comment>
<dbReference type="Gene3D" id="2.40.37.10">
    <property type="entry name" value="Lyase, Ornithine Decarboxylase, Chain A, domain 1"/>
    <property type="match status" value="1"/>
</dbReference>
<comment type="catalytic activity">
    <reaction evidence="4">
        <text>L-alanine = D-alanine</text>
        <dbReference type="Rhea" id="RHEA:20249"/>
        <dbReference type="ChEBI" id="CHEBI:57416"/>
        <dbReference type="ChEBI" id="CHEBI:57972"/>
        <dbReference type="EC" id="5.1.1.1"/>
    </reaction>
</comment>
<dbReference type="InterPro" id="IPR001608">
    <property type="entry name" value="Ala_racemase_N"/>
</dbReference>
<dbReference type="GO" id="GO:0030632">
    <property type="term" value="P:D-alanine biosynthetic process"/>
    <property type="evidence" value="ECO:0007669"/>
    <property type="project" value="UniProtKB-UniRule"/>
</dbReference>
<feature type="binding site" evidence="4 6">
    <location>
        <position position="323"/>
    </location>
    <ligand>
        <name>substrate</name>
    </ligand>
</feature>
<dbReference type="HAMAP" id="MF_01201">
    <property type="entry name" value="Ala_racemase"/>
    <property type="match status" value="1"/>
</dbReference>
<dbReference type="NCBIfam" id="TIGR00492">
    <property type="entry name" value="alr"/>
    <property type="match status" value="1"/>
</dbReference>
<comment type="function">
    <text evidence="4">Catalyzes the interconversion of L-alanine and D-alanine. May also act on other amino acids.</text>
</comment>
<dbReference type="Pfam" id="PF00842">
    <property type="entry name" value="Ala_racemase_C"/>
    <property type="match status" value="1"/>
</dbReference>
<feature type="active site" description="Proton acceptor; specific for D-alanine" evidence="4">
    <location>
        <position position="36"/>
    </location>
</feature>
<dbReference type="GO" id="GO:0030170">
    <property type="term" value="F:pyridoxal phosphate binding"/>
    <property type="evidence" value="ECO:0007669"/>
    <property type="project" value="UniProtKB-UniRule"/>
</dbReference>
<dbReference type="SUPFAM" id="SSF51419">
    <property type="entry name" value="PLP-binding barrel"/>
    <property type="match status" value="1"/>
</dbReference>
<evidence type="ECO:0000256" key="5">
    <source>
        <dbReference type="PIRSR" id="PIRSR600821-50"/>
    </source>
</evidence>
<reference evidence="8 9" key="1">
    <citation type="submission" date="2019-06" db="EMBL/GenBank/DDBJ databases">
        <title>A novel bacterium of genus Pontibacter, isolated from marine sediment.</title>
        <authorList>
            <person name="Huang H."/>
            <person name="Mo K."/>
            <person name="Hu Y."/>
        </authorList>
    </citation>
    <scope>NUCLEOTIDE SEQUENCE [LARGE SCALE GENOMIC DNA]</scope>
    <source>
        <strain evidence="8 9">HB172049</strain>
    </source>
</reference>
<keyword evidence="9" id="KW-1185">Reference proteome</keyword>
<dbReference type="OrthoDB" id="9801978at2"/>
<evidence type="ECO:0000259" key="7">
    <source>
        <dbReference type="SMART" id="SM01005"/>
    </source>
</evidence>
<dbReference type="CDD" id="cd00430">
    <property type="entry name" value="PLPDE_III_AR"/>
    <property type="match status" value="1"/>
</dbReference>
<dbReference type="GO" id="GO:0005829">
    <property type="term" value="C:cytosol"/>
    <property type="evidence" value="ECO:0007669"/>
    <property type="project" value="TreeGrafter"/>
</dbReference>
<feature type="modified residue" description="N6-(pyridoxal phosphate)lysine" evidence="4 5">
    <location>
        <position position="36"/>
    </location>
</feature>
<comment type="pathway">
    <text evidence="4">Amino-acid biosynthesis; D-alanine biosynthesis; D-alanine from L-alanine: step 1/1.</text>
</comment>
<dbReference type="SMART" id="SM01005">
    <property type="entry name" value="Ala_racemase_C"/>
    <property type="match status" value="1"/>
</dbReference>
<dbReference type="GO" id="GO:0008784">
    <property type="term" value="F:alanine racemase activity"/>
    <property type="evidence" value="ECO:0007669"/>
    <property type="project" value="UniProtKB-UniRule"/>
</dbReference>
<dbReference type="InterPro" id="IPR029066">
    <property type="entry name" value="PLP-binding_barrel"/>
</dbReference>
<evidence type="ECO:0000256" key="2">
    <source>
        <dbReference type="ARBA" id="ARBA00022898"/>
    </source>
</evidence>
<dbReference type="PRINTS" id="PR00992">
    <property type="entry name" value="ALARACEMASE"/>
</dbReference>
<dbReference type="Proteomes" id="UP000316727">
    <property type="component" value="Unassembled WGS sequence"/>
</dbReference>
<dbReference type="UniPathway" id="UPA00042">
    <property type="reaction ID" value="UER00497"/>
</dbReference>
<evidence type="ECO:0000256" key="6">
    <source>
        <dbReference type="PIRSR" id="PIRSR600821-52"/>
    </source>
</evidence>
<dbReference type="Pfam" id="PF01168">
    <property type="entry name" value="Ala_racemase_N"/>
    <property type="match status" value="1"/>
</dbReference>
<dbReference type="AlphaFoldDB" id="A0A501W0G7"/>
<dbReference type="PANTHER" id="PTHR30511:SF0">
    <property type="entry name" value="ALANINE RACEMASE, CATABOLIC-RELATED"/>
    <property type="match status" value="1"/>
</dbReference>
<evidence type="ECO:0000313" key="9">
    <source>
        <dbReference type="Proteomes" id="UP000316727"/>
    </source>
</evidence>
<dbReference type="EMBL" id="VFRQ01000007">
    <property type="protein sequence ID" value="TPE43149.1"/>
    <property type="molecule type" value="Genomic_DNA"/>
</dbReference>
<dbReference type="InterPro" id="IPR011079">
    <property type="entry name" value="Ala_racemase_C"/>
</dbReference>
<proteinExistence type="inferred from homology"/>
<dbReference type="PANTHER" id="PTHR30511">
    <property type="entry name" value="ALANINE RACEMASE"/>
    <property type="match status" value="1"/>
</dbReference>
<sequence length="383" mass="42695">MFHSSYIEISKSALQHNIAFLKEEIGPQVKLSSVVKGNAYGHGIEHFAPLAQECGVDHFSVFSADEAERLLQSLKKPATIMVMGYLDQPEVEWAIAHGIEFFVFEPGRLTAATEAAGKLGKPARIHLEMETGMNRTGFTLAQLEKLLPLLHQARGKVELAGACTHYAGAESLQNHERVLDQLSKYKQQLQYLESAGYHPAQCHTACSAAMVSYPETRMDLVRIGIMQYGFWPSPETYRHYLGLHRDRKDPLRRLITWKSSIMSFKNVPQGEFVGYGTSFQAPRDMQLAIVPVGYAWGYSRNLSNQGQVLIRGVRAAVVGIVNMNVMMVDVTDIPGVQPEDEVVLLGTQGEESITVASFGELSTQLNYELLTRLPINIPRYIVE</sequence>
<dbReference type="InterPro" id="IPR000821">
    <property type="entry name" value="Ala_racemase"/>
</dbReference>
<dbReference type="InterPro" id="IPR009006">
    <property type="entry name" value="Ala_racemase/Decarboxylase_C"/>
</dbReference>
<feature type="active site" description="Proton acceptor; specific for L-alanine" evidence="4">
    <location>
        <position position="275"/>
    </location>
</feature>
<dbReference type="EC" id="5.1.1.1" evidence="4"/>